<dbReference type="PROSITE" id="PS52016">
    <property type="entry name" value="TONB_DEPENDENT_REC_3"/>
    <property type="match status" value="1"/>
</dbReference>
<evidence type="ECO:0000259" key="11">
    <source>
        <dbReference type="Pfam" id="PF00593"/>
    </source>
</evidence>
<evidence type="ECO:0000313" key="13">
    <source>
        <dbReference type="EMBL" id="QEE50992.1"/>
    </source>
</evidence>
<keyword evidence="13" id="KW-0675">Receptor</keyword>
<comment type="subcellular location">
    <subcellularLocation>
        <location evidence="1 8">Cell outer membrane</location>
        <topology evidence="1 8">Multi-pass membrane protein</topology>
    </subcellularLocation>
</comment>
<evidence type="ECO:0000313" key="14">
    <source>
        <dbReference type="Proteomes" id="UP000321222"/>
    </source>
</evidence>
<dbReference type="KEGG" id="fak:FUA48_15835"/>
<feature type="chain" id="PRO_5023140684" evidence="10">
    <location>
        <begin position="30"/>
        <end position="1022"/>
    </location>
</feature>
<dbReference type="Proteomes" id="UP000321222">
    <property type="component" value="Chromosome"/>
</dbReference>
<evidence type="ECO:0000256" key="10">
    <source>
        <dbReference type="SAM" id="SignalP"/>
    </source>
</evidence>
<keyword evidence="2 8" id="KW-0813">Transport</keyword>
<name>A0A5B9G0R5_9FLAO</name>
<dbReference type="InterPro" id="IPR023996">
    <property type="entry name" value="TonB-dep_OMP_SusC/RagA"/>
</dbReference>
<dbReference type="InterPro" id="IPR036942">
    <property type="entry name" value="Beta-barrel_TonB_sf"/>
</dbReference>
<evidence type="ECO:0000256" key="8">
    <source>
        <dbReference type="PROSITE-ProRule" id="PRU01360"/>
    </source>
</evidence>
<reference evidence="13 14" key="1">
    <citation type="submission" date="2019-08" db="EMBL/GenBank/DDBJ databases">
        <title>Flavobacterium alkalisoli sp. nov., isolated from rhizosphere soil of Suaeda salsa.</title>
        <authorList>
            <person name="Sun J.-Q."/>
            <person name="Xu L."/>
        </authorList>
    </citation>
    <scope>NUCLEOTIDE SEQUENCE [LARGE SCALE GENOMIC DNA]</scope>
    <source>
        <strain evidence="13 14">XS-5</strain>
    </source>
</reference>
<dbReference type="InterPro" id="IPR037066">
    <property type="entry name" value="Plug_dom_sf"/>
</dbReference>
<protein>
    <submittedName>
        <fullName evidence="13">TonB-dependent receptor</fullName>
    </submittedName>
</protein>
<keyword evidence="3 8" id="KW-1134">Transmembrane beta strand</keyword>
<dbReference type="EMBL" id="CP042831">
    <property type="protein sequence ID" value="QEE50992.1"/>
    <property type="molecule type" value="Genomic_DNA"/>
</dbReference>
<dbReference type="AlphaFoldDB" id="A0A5B9G0R5"/>
<feature type="domain" description="TonB-dependent receptor plug" evidence="12">
    <location>
        <begin position="122"/>
        <end position="229"/>
    </location>
</feature>
<sequence>MKKLYKVSIKSHRLLLVLALVFSTHLCWSQDMNVSGTVTSGDDGMGIPGALVAVKGTTTSVATDLDGNYTISAPLNAVLQFSFIGYQSQEVTVTGSTINVVLQEEAQVLSEVVVVGYGTQRKEAVTGSVISIKGDAIREVPAPNITQALQGRLAGVEINQTSSQPGASMQIRIRGARSLTASNDPLIVLDGIPFPGSLTDISTDDIKSIDVLKDASATAIYGSRGANGVILITTNKGTLGQKAKFSYNSYYGVRNVFSDYPMMDGAKYAQLRADADMFSNGVDEFDDVNTDWQDLFYRTGSVQNHHFNVSGGSTTGSYSFSTTYYKDEGVIPLQDYERFSLVSSLDQQIGNYVRVGFNTNNNYSVTNGSTLGTYGVISMSPLANPYNEDGSWKRTVRMPLDEQWVYSRDIMNDLGDRFLDQTKAFASYNTVYGEVKIPGVEGLKYRLNLGGNIRMSTGGTYTGQGVFSTNPDTPSTATVNNSFNSNWAVENILSYDRTFAEKHTINAIALYSAQENFFNSSSISAREIPSDAFQFFNLGQAQGEITINPANQSYQKSGLVSYMGRLMYSYDDRYMVSATFRSDASSRLAPGHQWHSYPAVSAGWNIANESFMDGVDEISLLKFRIGYGETSNQSVDPYKTLGLLSTRPYNFGGDFVTGYYVSELPNPNLGWEFSKTWNYGLDFGLFNNRLSGTLEYYVQNTNNVLLGVNLPPTSGVGSYTANIGETQNKGFELSLNGVILDNPSGVTWSAGFNLYSNKNKLTALASGQQEDEANWWFVGKPINVIYDYNKLGLWQEGDPYLDILEPGGNVGMIRVEYTGDYNEDGTPTRAIGPDDRQVLDVNPDFQGGFNTNVNYKNFDFGIVGGFQSGGILISTLYGSSGYLNMLNGRRGNVDVDYWTPENTGAKYPKPGGITNGDNPKYGSTLGYFDASYVKIRTISLGYTFNQDFIKKAGIDKLRLYTTVQNAFVLYSPYHKETGLDPEPNSYGDQNAAVTTSYQRRLLTVGTNTPATRTFMFGLNLTF</sequence>
<evidence type="ECO:0000256" key="2">
    <source>
        <dbReference type="ARBA" id="ARBA00022448"/>
    </source>
</evidence>
<dbReference type="Gene3D" id="2.60.40.1120">
    <property type="entry name" value="Carboxypeptidase-like, regulatory domain"/>
    <property type="match status" value="1"/>
</dbReference>
<dbReference type="Pfam" id="PF00593">
    <property type="entry name" value="TonB_dep_Rec_b-barrel"/>
    <property type="match status" value="1"/>
</dbReference>
<dbReference type="InterPro" id="IPR008969">
    <property type="entry name" value="CarboxyPept-like_regulatory"/>
</dbReference>
<feature type="domain" description="TonB-dependent receptor-like beta-barrel" evidence="11">
    <location>
        <begin position="442"/>
        <end position="965"/>
    </location>
</feature>
<dbReference type="Gene3D" id="2.40.170.20">
    <property type="entry name" value="TonB-dependent receptor, beta-barrel domain"/>
    <property type="match status" value="1"/>
</dbReference>
<dbReference type="RefSeq" id="WP_147584431.1">
    <property type="nucleotide sequence ID" value="NZ_CP042831.1"/>
</dbReference>
<dbReference type="Pfam" id="PF07715">
    <property type="entry name" value="Plug"/>
    <property type="match status" value="1"/>
</dbReference>
<evidence type="ECO:0000256" key="1">
    <source>
        <dbReference type="ARBA" id="ARBA00004571"/>
    </source>
</evidence>
<dbReference type="Gene3D" id="2.170.130.10">
    <property type="entry name" value="TonB-dependent receptor, plug domain"/>
    <property type="match status" value="1"/>
</dbReference>
<keyword evidence="7 8" id="KW-0998">Cell outer membrane</keyword>
<keyword evidence="14" id="KW-1185">Reference proteome</keyword>
<dbReference type="NCBIfam" id="TIGR04057">
    <property type="entry name" value="SusC_RagA_signa"/>
    <property type="match status" value="1"/>
</dbReference>
<dbReference type="FunFam" id="2.170.130.10:FF:000008">
    <property type="entry name" value="SusC/RagA family TonB-linked outer membrane protein"/>
    <property type="match status" value="1"/>
</dbReference>
<evidence type="ECO:0000259" key="12">
    <source>
        <dbReference type="Pfam" id="PF07715"/>
    </source>
</evidence>
<evidence type="ECO:0000256" key="9">
    <source>
        <dbReference type="RuleBase" id="RU003357"/>
    </source>
</evidence>
<comment type="similarity">
    <text evidence="8 9">Belongs to the TonB-dependent receptor family.</text>
</comment>
<dbReference type="SUPFAM" id="SSF49464">
    <property type="entry name" value="Carboxypeptidase regulatory domain-like"/>
    <property type="match status" value="1"/>
</dbReference>
<dbReference type="Pfam" id="PF13715">
    <property type="entry name" value="CarbopepD_reg_2"/>
    <property type="match status" value="1"/>
</dbReference>
<dbReference type="SUPFAM" id="SSF56935">
    <property type="entry name" value="Porins"/>
    <property type="match status" value="1"/>
</dbReference>
<keyword evidence="6 8" id="KW-0472">Membrane</keyword>
<organism evidence="13 14">
    <name type="scientific">Flavobacterium alkalisoli</name>
    <dbReference type="NCBI Taxonomy" id="2602769"/>
    <lineage>
        <taxon>Bacteria</taxon>
        <taxon>Pseudomonadati</taxon>
        <taxon>Bacteroidota</taxon>
        <taxon>Flavobacteriia</taxon>
        <taxon>Flavobacteriales</taxon>
        <taxon>Flavobacteriaceae</taxon>
        <taxon>Flavobacterium</taxon>
    </lineage>
</organism>
<dbReference type="GO" id="GO:0009279">
    <property type="term" value="C:cell outer membrane"/>
    <property type="evidence" value="ECO:0007669"/>
    <property type="project" value="UniProtKB-SubCell"/>
</dbReference>
<proteinExistence type="inferred from homology"/>
<evidence type="ECO:0000256" key="3">
    <source>
        <dbReference type="ARBA" id="ARBA00022452"/>
    </source>
</evidence>
<evidence type="ECO:0000256" key="6">
    <source>
        <dbReference type="ARBA" id="ARBA00023136"/>
    </source>
</evidence>
<keyword evidence="10" id="KW-0732">Signal</keyword>
<dbReference type="InterPro" id="IPR012910">
    <property type="entry name" value="Plug_dom"/>
</dbReference>
<dbReference type="InterPro" id="IPR000531">
    <property type="entry name" value="Beta-barrel_TonB"/>
</dbReference>
<feature type="signal peptide" evidence="10">
    <location>
        <begin position="1"/>
        <end position="29"/>
    </location>
</feature>
<evidence type="ECO:0000256" key="7">
    <source>
        <dbReference type="ARBA" id="ARBA00023237"/>
    </source>
</evidence>
<gene>
    <name evidence="13" type="ORF">FUA48_15835</name>
</gene>
<evidence type="ECO:0000256" key="4">
    <source>
        <dbReference type="ARBA" id="ARBA00022692"/>
    </source>
</evidence>
<accession>A0A5B9G0R5</accession>
<dbReference type="NCBIfam" id="TIGR04056">
    <property type="entry name" value="OMP_RagA_SusC"/>
    <property type="match status" value="1"/>
</dbReference>
<evidence type="ECO:0000256" key="5">
    <source>
        <dbReference type="ARBA" id="ARBA00023077"/>
    </source>
</evidence>
<keyword evidence="4 8" id="KW-0812">Transmembrane</keyword>
<dbReference type="OrthoDB" id="9768177at2"/>
<dbReference type="InterPro" id="IPR023997">
    <property type="entry name" value="TonB-dep_OMP_SusC/RagA_CS"/>
</dbReference>
<keyword evidence="5 9" id="KW-0798">TonB box</keyword>
<dbReference type="InterPro" id="IPR039426">
    <property type="entry name" value="TonB-dep_rcpt-like"/>
</dbReference>